<comment type="caution">
    <text evidence="1">The sequence shown here is derived from an EMBL/GenBank/DDBJ whole genome shotgun (WGS) entry which is preliminary data.</text>
</comment>
<dbReference type="OrthoDB" id="406287at2759"/>
<accession>A0A8J2SNG7</accession>
<dbReference type="Proteomes" id="UP000789595">
    <property type="component" value="Unassembled WGS sequence"/>
</dbReference>
<proteinExistence type="predicted"/>
<evidence type="ECO:0008006" key="3">
    <source>
        <dbReference type="Google" id="ProtNLM"/>
    </source>
</evidence>
<evidence type="ECO:0000313" key="2">
    <source>
        <dbReference type="Proteomes" id="UP000789595"/>
    </source>
</evidence>
<feature type="non-terminal residue" evidence="1">
    <location>
        <position position="1"/>
    </location>
</feature>
<dbReference type="EMBL" id="CAKKNE010000003">
    <property type="protein sequence ID" value="CAH0370422.1"/>
    <property type="molecule type" value="Genomic_DNA"/>
</dbReference>
<sequence>VVPCWVAYVVRWRVMPPLAPDLLPLTVWMPFRKVYLPWAAVHLTILLVKPYSPLSKYEMLFDWYTGSVASVDGTGGRGQAQKRHAPPFASYAWKPVAYILAHALFSLEGYCAAALSLRYEAVMLVWVSLIFISNINSAFNFYRASVDESYSPGNKLISGLRDSAVSWAIILPLYYYCEKGVAAA</sequence>
<evidence type="ECO:0000313" key="1">
    <source>
        <dbReference type="EMBL" id="CAH0370422.1"/>
    </source>
</evidence>
<reference evidence="1" key="1">
    <citation type="submission" date="2021-11" db="EMBL/GenBank/DDBJ databases">
        <authorList>
            <consortium name="Genoscope - CEA"/>
            <person name="William W."/>
        </authorList>
    </citation>
    <scope>NUCLEOTIDE SEQUENCE</scope>
</reference>
<gene>
    <name evidence="1" type="ORF">PECAL_3P03090</name>
</gene>
<protein>
    <recommendedName>
        <fullName evidence="3">Glycerophosphocholine acyltransferase 1</fullName>
    </recommendedName>
</protein>
<keyword evidence="2" id="KW-1185">Reference proteome</keyword>
<organism evidence="1 2">
    <name type="scientific">Pelagomonas calceolata</name>
    <dbReference type="NCBI Taxonomy" id="35677"/>
    <lineage>
        <taxon>Eukaryota</taxon>
        <taxon>Sar</taxon>
        <taxon>Stramenopiles</taxon>
        <taxon>Ochrophyta</taxon>
        <taxon>Pelagophyceae</taxon>
        <taxon>Pelagomonadales</taxon>
        <taxon>Pelagomonadaceae</taxon>
        <taxon>Pelagomonas</taxon>
    </lineage>
</organism>
<name>A0A8J2SNG7_9STRA</name>
<dbReference type="AlphaFoldDB" id="A0A8J2SNG7"/>